<dbReference type="InterPro" id="IPR001460">
    <property type="entry name" value="PCN-bd_Tpept"/>
</dbReference>
<feature type="transmembrane region" description="Helical" evidence="16">
    <location>
        <begin position="958"/>
        <end position="980"/>
    </location>
</feature>
<evidence type="ECO:0000259" key="18">
    <source>
        <dbReference type="Pfam" id="PF00912"/>
    </source>
</evidence>
<feature type="compositionally biased region" description="Basic and acidic residues" evidence="15">
    <location>
        <begin position="24"/>
        <end position="49"/>
    </location>
</feature>
<evidence type="ECO:0000256" key="6">
    <source>
        <dbReference type="ARBA" id="ARBA00022679"/>
    </source>
</evidence>
<keyword evidence="20" id="KW-1185">Reference proteome</keyword>
<evidence type="ECO:0000313" key="20">
    <source>
        <dbReference type="Proteomes" id="UP000467636"/>
    </source>
</evidence>
<keyword evidence="7 16" id="KW-0812">Transmembrane</keyword>
<feature type="region of interest" description="Disordered" evidence="15">
    <location>
        <begin position="1"/>
        <end position="64"/>
    </location>
</feature>
<keyword evidence="10 16" id="KW-0472">Membrane</keyword>
<keyword evidence="5" id="KW-0328">Glycosyltransferase</keyword>
<evidence type="ECO:0000256" key="1">
    <source>
        <dbReference type="ARBA" id="ARBA00004651"/>
    </source>
</evidence>
<evidence type="ECO:0000256" key="9">
    <source>
        <dbReference type="ARBA" id="ARBA00022989"/>
    </source>
</evidence>
<evidence type="ECO:0000256" key="3">
    <source>
        <dbReference type="ARBA" id="ARBA00022645"/>
    </source>
</evidence>
<dbReference type="InterPro" id="IPR001264">
    <property type="entry name" value="Glyco_trans_51"/>
</dbReference>
<dbReference type="InterPro" id="IPR036950">
    <property type="entry name" value="PBP_transglycosylase"/>
</dbReference>
<feature type="domain" description="Penicillin-binding protein transpeptidase" evidence="17">
    <location>
        <begin position="394"/>
        <end position="664"/>
    </location>
</feature>
<dbReference type="InterPro" id="IPR023346">
    <property type="entry name" value="Lysozyme-like_dom_sf"/>
</dbReference>
<evidence type="ECO:0000256" key="2">
    <source>
        <dbReference type="ARBA" id="ARBA00022475"/>
    </source>
</evidence>
<feature type="transmembrane region" description="Helical" evidence="16">
    <location>
        <begin position="1069"/>
        <end position="1091"/>
    </location>
</feature>
<dbReference type="GO" id="GO:0009252">
    <property type="term" value="P:peptidoglycan biosynthetic process"/>
    <property type="evidence" value="ECO:0007669"/>
    <property type="project" value="TreeGrafter"/>
</dbReference>
<dbReference type="GO" id="GO:0009002">
    <property type="term" value="F:serine-type D-Ala-D-Ala carboxypeptidase activity"/>
    <property type="evidence" value="ECO:0007669"/>
    <property type="project" value="UniProtKB-EC"/>
</dbReference>
<protein>
    <recommendedName>
        <fullName evidence="21">Penicillin-insensitive transglycosylase</fullName>
    </recommendedName>
</protein>
<dbReference type="Pfam" id="PF00905">
    <property type="entry name" value="Transpeptidase"/>
    <property type="match status" value="1"/>
</dbReference>
<evidence type="ECO:0000256" key="4">
    <source>
        <dbReference type="ARBA" id="ARBA00022670"/>
    </source>
</evidence>
<evidence type="ECO:0000256" key="15">
    <source>
        <dbReference type="SAM" id="MobiDB-lite"/>
    </source>
</evidence>
<name>A0AAD1I177_9MYCO</name>
<evidence type="ECO:0000256" key="14">
    <source>
        <dbReference type="ARBA" id="ARBA00049902"/>
    </source>
</evidence>
<keyword evidence="4" id="KW-0645">Protease</keyword>
<feature type="domain" description="Glycosyl transferase family 51" evidence="18">
    <location>
        <begin position="122"/>
        <end position="300"/>
    </location>
</feature>
<feature type="transmembrane region" description="Helical" evidence="16">
    <location>
        <begin position="1201"/>
        <end position="1220"/>
    </location>
</feature>
<evidence type="ECO:0000256" key="12">
    <source>
        <dbReference type="ARBA" id="ARBA00024033"/>
    </source>
</evidence>
<feature type="region of interest" description="Disordered" evidence="15">
    <location>
        <begin position="609"/>
        <end position="629"/>
    </location>
</feature>
<dbReference type="PANTHER" id="PTHR32282">
    <property type="entry name" value="BINDING PROTEIN TRANSPEPTIDASE, PUTATIVE-RELATED"/>
    <property type="match status" value="1"/>
</dbReference>
<evidence type="ECO:0000256" key="7">
    <source>
        <dbReference type="ARBA" id="ARBA00022692"/>
    </source>
</evidence>
<evidence type="ECO:0008006" key="21">
    <source>
        <dbReference type="Google" id="ProtNLM"/>
    </source>
</evidence>
<keyword evidence="9 16" id="KW-1133">Transmembrane helix</keyword>
<dbReference type="GO" id="GO:0005886">
    <property type="term" value="C:plasma membrane"/>
    <property type="evidence" value="ECO:0007669"/>
    <property type="project" value="UniProtKB-SubCell"/>
</dbReference>
<organism evidence="19 20">
    <name type="scientific">Mycolicibacter terrae</name>
    <dbReference type="NCBI Taxonomy" id="1788"/>
    <lineage>
        <taxon>Bacteria</taxon>
        <taxon>Bacillati</taxon>
        <taxon>Actinomycetota</taxon>
        <taxon>Actinomycetes</taxon>
        <taxon>Mycobacteriales</taxon>
        <taxon>Mycobacteriaceae</taxon>
        <taxon>Mycolicibacter</taxon>
    </lineage>
</organism>
<evidence type="ECO:0000313" key="19">
    <source>
        <dbReference type="EMBL" id="BBX24663.1"/>
    </source>
</evidence>
<comment type="catalytic activity">
    <reaction evidence="14">
        <text>[GlcNAc-(1-&gt;4)-Mur2Ac(oyl-L-Ala-gamma-D-Glu-L-Lys-D-Ala-D-Ala)](n)-di-trans,octa-cis-undecaprenyl diphosphate + beta-D-GlcNAc-(1-&gt;4)-Mur2Ac(oyl-L-Ala-gamma-D-Glu-L-Lys-D-Ala-D-Ala)-di-trans,octa-cis-undecaprenyl diphosphate = [GlcNAc-(1-&gt;4)-Mur2Ac(oyl-L-Ala-gamma-D-Glu-L-Lys-D-Ala-D-Ala)](n+1)-di-trans,octa-cis-undecaprenyl diphosphate + di-trans,octa-cis-undecaprenyl diphosphate + H(+)</text>
        <dbReference type="Rhea" id="RHEA:23708"/>
        <dbReference type="Rhea" id="RHEA-COMP:9602"/>
        <dbReference type="Rhea" id="RHEA-COMP:9603"/>
        <dbReference type="ChEBI" id="CHEBI:15378"/>
        <dbReference type="ChEBI" id="CHEBI:58405"/>
        <dbReference type="ChEBI" id="CHEBI:60033"/>
        <dbReference type="ChEBI" id="CHEBI:78435"/>
        <dbReference type="EC" id="2.4.99.28"/>
    </reaction>
</comment>
<feature type="transmembrane region" description="Helical" evidence="16">
    <location>
        <begin position="77"/>
        <end position="97"/>
    </location>
</feature>
<dbReference type="SUPFAM" id="SSF53955">
    <property type="entry name" value="Lysozyme-like"/>
    <property type="match status" value="1"/>
</dbReference>
<dbReference type="InterPro" id="IPR018584">
    <property type="entry name" value="GT87"/>
</dbReference>
<comment type="similarity">
    <text evidence="12">Belongs to the glycosyltransferase 87 family.</text>
</comment>
<evidence type="ECO:0000256" key="10">
    <source>
        <dbReference type="ARBA" id="ARBA00023136"/>
    </source>
</evidence>
<dbReference type="Gene3D" id="3.40.710.10">
    <property type="entry name" value="DD-peptidase/beta-lactamase superfamily"/>
    <property type="match status" value="1"/>
</dbReference>
<evidence type="ECO:0000256" key="11">
    <source>
        <dbReference type="ARBA" id="ARBA00023268"/>
    </source>
</evidence>
<dbReference type="Pfam" id="PF00912">
    <property type="entry name" value="Transgly"/>
    <property type="match status" value="1"/>
</dbReference>
<dbReference type="Gene3D" id="1.10.3810.10">
    <property type="entry name" value="Biosynthetic peptidoglycan transglycosylase-like"/>
    <property type="match status" value="1"/>
</dbReference>
<feature type="transmembrane region" description="Helical" evidence="16">
    <location>
        <begin position="1133"/>
        <end position="1156"/>
    </location>
</feature>
<dbReference type="GO" id="GO:0008658">
    <property type="term" value="F:penicillin binding"/>
    <property type="evidence" value="ECO:0007669"/>
    <property type="project" value="InterPro"/>
</dbReference>
<feature type="transmembrane region" description="Helical" evidence="16">
    <location>
        <begin position="1232"/>
        <end position="1252"/>
    </location>
</feature>
<evidence type="ECO:0000256" key="5">
    <source>
        <dbReference type="ARBA" id="ARBA00022676"/>
    </source>
</evidence>
<feature type="transmembrane region" description="Helical" evidence="16">
    <location>
        <begin position="1031"/>
        <end position="1057"/>
    </location>
</feature>
<dbReference type="Pfam" id="PF09594">
    <property type="entry name" value="GT87"/>
    <property type="match status" value="1"/>
</dbReference>
<keyword evidence="8" id="KW-0378">Hydrolase</keyword>
<proteinExistence type="inferred from homology"/>
<keyword evidence="6" id="KW-0808">Transferase</keyword>
<dbReference type="GO" id="GO:0008955">
    <property type="term" value="F:peptidoglycan glycosyltransferase activity"/>
    <property type="evidence" value="ECO:0007669"/>
    <property type="project" value="UniProtKB-EC"/>
</dbReference>
<dbReference type="InterPro" id="IPR012338">
    <property type="entry name" value="Beta-lactam/transpept-like"/>
</dbReference>
<reference evidence="19 20" key="1">
    <citation type="journal article" date="2019" name="Emerg. Microbes Infect.">
        <title>Comprehensive subspecies identification of 175 nontuberculous mycobacteria species based on 7547 genomic profiles.</title>
        <authorList>
            <person name="Matsumoto Y."/>
            <person name="Kinjo T."/>
            <person name="Motooka D."/>
            <person name="Nabeya D."/>
            <person name="Jung N."/>
            <person name="Uechi K."/>
            <person name="Horii T."/>
            <person name="Iida T."/>
            <person name="Fujita J."/>
            <person name="Nakamura S."/>
        </authorList>
    </citation>
    <scope>NUCLEOTIDE SEQUENCE [LARGE SCALE GENOMIC DNA]</scope>
    <source>
        <strain evidence="19 20">JCM 12143</strain>
    </source>
</reference>
<accession>A0AAD1I177</accession>
<feature type="region of interest" description="Disordered" evidence="15">
    <location>
        <begin position="758"/>
        <end position="777"/>
    </location>
</feature>
<evidence type="ECO:0000256" key="8">
    <source>
        <dbReference type="ARBA" id="ARBA00022801"/>
    </source>
</evidence>
<sequence>MQSPEASPADPPAEAAEGAPDGEPDLRDPIEMVRAALERLRADSEKPDAPTDSPPAADAEDRRRPRRRVNWAWIRRGLYAATAAMLVAPVVTFGMAYRTVEIPNPGDIHTDQVSTIVAADGTELARIVPPEGNRVDIKLSQVPVHVRDAVLAAEDRDFYTNSGYSFSGLFRAVKNNLLGGDLQGGSTITQQYVKNALVGSERAGVAGVVRKGKELVIATKMSQSWPKDEVLEAYLNIIYFGRTTYGIAAAARAYFDKPVEELTISEGALLAAVIQRPSALDPAINPERAVDRWNWVLDGMVTTGSLSLAERARQSFPATIPPDQARNADQASGPNGLIQRRVIAELLDLFNIDEQTLNMQGLRITTTIDMKAQRAMEKAVGTVMAGQKPALRTAVVSIDPRSGAVLAYYGGADGGGFDFAQAGLQTGSSFKVFALVAALEQGIGLGYQVDSAPLTVGRTKISNVGGASCGVCNIAEALKRSLNTAYYRLMLKLKHGPRDVADAAHRAGIAESFPGVEHTLSEDGLGGPPENGIVLGQYQTRVIDMASAYATLANSGIYHPTHFIEKVTGPDGRVLFDVSATDRDTGEQRIPKAVADNVTDAMKAIPSWSGGHDLAGGRPAAAKTGTTQLGNTGANRDAWMVGYTPTLSTAVWVGTEKGDEPLTNKWGGPVYGAGLPAQIWKAGMDGALSGSPVLQFPKPTEIGGSAGCRLWRRPADGLVFAAATGRAAGTASAATLPDTGDVPAAAATTSATAAATAGAGAPAGAGGAPVTERPVCSPQPLAADLRSADDRDLPSRSDVLVHALSNTVGGPVGRHALIGRSRFMTPLRVMFLIAVVLLALGWTTKSPCLQSVGSGGPDQRVANWDNERAYFQLCYSDVVPLYTAELLNQGKFPYKSSWVEKDSTGKEQIRYDGQPAKRYMEYPVVTGLYQYSAMALAKTYTAISKVVKIPALSGVAEVVVFFDIVALGLALAWLATVWSTAGLAGRRVWDAALVAGSPLVIFQIFTNFDALATAFAGCGLLAWARRRPVAAGVLLGVGTAAKLYPVLLLFPLLLLGLRTGRLGEVKRTAVATALSWVAVNLPVLVLAPRGWSEFFRLNSRRGDDMDSLYNVVKSLTGWRGFDGDLGLWQPPTVLNIVVATLFALCCAGIGYIALTAPRRPRLAQLAFLLVAAFLLTNKVWSPQFSLWLVPLAVLAVPHRRLLLAWMTVDALVWVPRMYYLYSVPDRSLPEQWFTTTVLVRDLAVVGLCALVIRQIYRPERDLVRERGIDDPAGGVFDRAPDAPPRWLPARLRPAPAPVDFTSQPSLR</sequence>
<keyword evidence="11" id="KW-0511">Multifunctional enzyme</keyword>
<feature type="transmembrane region" description="Helical" evidence="16">
    <location>
        <begin position="1000"/>
        <end position="1024"/>
    </location>
</feature>
<evidence type="ECO:0000259" key="17">
    <source>
        <dbReference type="Pfam" id="PF00905"/>
    </source>
</evidence>
<evidence type="ECO:0000256" key="16">
    <source>
        <dbReference type="SAM" id="Phobius"/>
    </source>
</evidence>
<dbReference type="InterPro" id="IPR050396">
    <property type="entry name" value="Glycosyltr_51/Transpeptidase"/>
</dbReference>
<dbReference type="SUPFAM" id="SSF56601">
    <property type="entry name" value="beta-lactamase/transpeptidase-like"/>
    <property type="match status" value="1"/>
</dbReference>
<dbReference type="Proteomes" id="UP000467636">
    <property type="component" value="Chromosome"/>
</dbReference>
<dbReference type="GO" id="GO:0006508">
    <property type="term" value="P:proteolysis"/>
    <property type="evidence" value="ECO:0007669"/>
    <property type="project" value="UniProtKB-KW"/>
</dbReference>
<keyword evidence="2" id="KW-1003">Cell membrane</keyword>
<comment type="subcellular location">
    <subcellularLocation>
        <location evidence="1">Cell membrane</location>
        <topology evidence="1">Multi-pass membrane protein</topology>
    </subcellularLocation>
</comment>
<comment type="catalytic activity">
    <reaction evidence="13">
        <text>Preferential cleavage: (Ac)2-L-Lys-D-Ala-|-D-Ala. Also transpeptidation of peptidyl-alanyl moieties that are N-acyl substituents of D-alanine.</text>
        <dbReference type="EC" id="3.4.16.4"/>
    </reaction>
</comment>
<feature type="compositionally biased region" description="Low complexity" evidence="15">
    <location>
        <begin position="1"/>
        <end position="21"/>
    </location>
</feature>
<keyword evidence="3" id="KW-0121">Carboxypeptidase</keyword>
<dbReference type="PANTHER" id="PTHR32282:SF34">
    <property type="entry name" value="PENICILLIN-BINDING PROTEIN 1A"/>
    <property type="match status" value="1"/>
</dbReference>
<gene>
    <name evidence="19" type="ORF">MTER_40740</name>
</gene>
<evidence type="ECO:0000256" key="13">
    <source>
        <dbReference type="ARBA" id="ARBA00034000"/>
    </source>
</evidence>
<dbReference type="EMBL" id="AP022564">
    <property type="protein sequence ID" value="BBX24663.1"/>
    <property type="molecule type" value="Genomic_DNA"/>
</dbReference>
<feature type="transmembrane region" description="Helical" evidence="16">
    <location>
        <begin position="823"/>
        <end position="842"/>
    </location>
</feature>
<feature type="transmembrane region" description="Helical" evidence="16">
    <location>
        <begin position="1162"/>
        <end position="1180"/>
    </location>
</feature>
<dbReference type="GO" id="GO:0030288">
    <property type="term" value="C:outer membrane-bounded periplasmic space"/>
    <property type="evidence" value="ECO:0007669"/>
    <property type="project" value="TreeGrafter"/>
</dbReference>